<dbReference type="AlphaFoldDB" id="A0A4V3CWN5"/>
<keyword evidence="1" id="KW-1133">Transmembrane helix</keyword>
<dbReference type="Proteomes" id="UP000294547">
    <property type="component" value="Unassembled WGS sequence"/>
</dbReference>
<feature type="domain" description="Putative Flp pilus-assembly TadG-like N-terminal" evidence="2">
    <location>
        <begin position="17"/>
        <end position="63"/>
    </location>
</feature>
<evidence type="ECO:0000259" key="2">
    <source>
        <dbReference type="Pfam" id="PF13400"/>
    </source>
</evidence>
<name>A0A4V3CWN5_9HYPH</name>
<dbReference type="Pfam" id="PF13400">
    <property type="entry name" value="Tad"/>
    <property type="match status" value="1"/>
</dbReference>
<keyword evidence="1" id="KW-0812">Transmembrane</keyword>
<organism evidence="3 4">
    <name type="scientific">Oharaeibacter diazotrophicus</name>
    <dbReference type="NCBI Taxonomy" id="1920512"/>
    <lineage>
        <taxon>Bacteria</taxon>
        <taxon>Pseudomonadati</taxon>
        <taxon>Pseudomonadota</taxon>
        <taxon>Alphaproteobacteria</taxon>
        <taxon>Hyphomicrobiales</taxon>
        <taxon>Pleomorphomonadaceae</taxon>
        <taxon>Oharaeibacter</taxon>
    </lineage>
</organism>
<evidence type="ECO:0000256" key="1">
    <source>
        <dbReference type="SAM" id="Phobius"/>
    </source>
</evidence>
<proteinExistence type="predicted"/>
<keyword evidence="4" id="KW-1185">Reference proteome</keyword>
<evidence type="ECO:0000313" key="4">
    <source>
        <dbReference type="Proteomes" id="UP000294547"/>
    </source>
</evidence>
<accession>A0A4V3CWN5</accession>
<dbReference type="InterPro" id="IPR028087">
    <property type="entry name" value="Tad_N"/>
</dbReference>
<evidence type="ECO:0000313" key="3">
    <source>
        <dbReference type="EMBL" id="TDP87028.1"/>
    </source>
</evidence>
<protein>
    <submittedName>
        <fullName evidence="3">Putative Flp pilus-assembly TadE/G-like protein</fullName>
    </submittedName>
</protein>
<feature type="transmembrane region" description="Helical" evidence="1">
    <location>
        <begin position="20"/>
        <end position="38"/>
    </location>
</feature>
<gene>
    <name evidence="3" type="ORF">EDD54_0913</name>
</gene>
<dbReference type="OrthoDB" id="8452639at2"/>
<keyword evidence="1" id="KW-0472">Membrane</keyword>
<sequence length="287" mass="30222">MSSASAFPATFARDESGSTALAFAISFFVVAFSLGAAVDYGRQSDLKSNLQAAADSIALASATRGAALTQQEAKQLLNRTLAASGGRIDTVSVEGDGTGVFTVTLAAEVDASFLAIGGFDKLGATVSSKAKEATAKKLQSATMSIKSAKGTFDKEIYFVTYDKNGTVLKRQLMLTYDYTNKNGKISTKFTPTIGTATTITVTDYDSYAIEMVAYQDTTYTGKHTFPKTYSSKALDVSSFLKVAGACSDTAGSTMDWEDGGDGDYADLKTTLACTLQTTNQDGVRLTQ</sequence>
<dbReference type="RefSeq" id="WP_133673959.1">
    <property type="nucleotide sequence ID" value="NZ_BSPM01000008.1"/>
</dbReference>
<dbReference type="EMBL" id="SNXY01000006">
    <property type="protein sequence ID" value="TDP87028.1"/>
    <property type="molecule type" value="Genomic_DNA"/>
</dbReference>
<comment type="caution">
    <text evidence="3">The sequence shown here is derived from an EMBL/GenBank/DDBJ whole genome shotgun (WGS) entry which is preliminary data.</text>
</comment>
<reference evidence="3 4" key="1">
    <citation type="submission" date="2019-03" db="EMBL/GenBank/DDBJ databases">
        <title>Genomic Encyclopedia of Type Strains, Phase IV (KMG-IV): sequencing the most valuable type-strain genomes for metagenomic binning, comparative biology and taxonomic classification.</title>
        <authorList>
            <person name="Goeker M."/>
        </authorList>
    </citation>
    <scope>NUCLEOTIDE SEQUENCE [LARGE SCALE GENOMIC DNA]</scope>
    <source>
        <strain evidence="3 4">DSM 102969</strain>
    </source>
</reference>